<gene>
    <name evidence="1" type="ORF">LY11_04407</name>
</gene>
<proteinExistence type="predicted"/>
<evidence type="ECO:0000313" key="1">
    <source>
        <dbReference type="EMBL" id="RAJ24547.1"/>
    </source>
</evidence>
<evidence type="ECO:0000313" key="2">
    <source>
        <dbReference type="Proteomes" id="UP000249754"/>
    </source>
</evidence>
<dbReference type="Proteomes" id="UP000249754">
    <property type="component" value="Unassembled WGS sequence"/>
</dbReference>
<name>A0A327SFM8_9SPHI</name>
<dbReference type="AlphaFoldDB" id="A0A327SFM8"/>
<sequence>MVFIGFLFFFILLSQPITNHSCVNRNIILYKILAKGLIANSVFDASKDK</sequence>
<comment type="caution">
    <text evidence="1">The sequence shown here is derived from an EMBL/GenBank/DDBJ whole genome shotgun (WGS) entry which is preliminary data.</text>
</comment>
<accession>A0A327SFM8</accession>
<reference evidence="1 2" key="1">
    <citation type="submission" date="2018-06" db="EMBL/GenBank/DDBJ databases">
        <title>Genomic Encyclopedia of Archaeal and Bacterial Type Strains, Phase II (KMG-II): from individual species to whole genera.</title>
        <authorList>
            <person name="Goeker M."/>
        </authorList>
    </citation>
    <scope>NUCLEOTIDE SEQUENCE [LARGE SCALE GENOMIC DNA]</scope>
    <source>
        <strain evidence="1 2">DSM 14825</strain>
    </source>
</reference>
<protein>
    <submittedName>
        <fullName evidence="1">Uncharacterized protein</fullName>
    </submittedName>
</protein>
<organism evidence="1 2">
    <name type="scientific">Pedobacter cryoconitis</name>
    <dbReference type="NCBI Taxonomy" id="188932"/>
    <lineage>
        <taxon>Bacteria</taxon>
        <taxon>Pseudomonadati</taxon>
        <taxon>Bacteroidota</taxon>
        <taxon>Sphingobacteriia</taxon>
        <taxon>Sphingobacteriales</taxon>
        <taxon>Sphingobacteriaceae</taxon>
        <taxon>Pedobacter</taxon>
    </lineage>
</organism>
<dbReference type="EMBL" id="QLLR01000031">
    <property type="protein sequence ID" value="RAJ24547.1"/>
    <property type="molecule type" value="Genomic_DNA"/>
</dbReference>